<evidence type="ECO:0000256" key="2">
    <source>
        <dbReference type="ARBA" id="ARBA00022741"/>
    </source>
</evidence>
<dbReference type="PROSITE" id="PS51131">
    <property type="entry name" value="ZN_HOOK"/>
    <property type="match status" value="1"/>
</dbReference>
<evidence type="ECO:0000256" key="12">
    <source>
        <dbReference type="SAM" id="MobiDB-lite"/>
    </source>
</evidence>
<dbReference type="Proteomes" id="UP000267921">
    <property type="component" value="Unassembled WGS sequence"/>
</dbReference>
<feature type="binding site" evidence="10">
    <location>
        <position position="149"/>
    </location>
    <ligand>
        <name>ATP</name>
        <dbReference type="ChEBI" id="CHEBI:30616"/>
    </ligand>
</feature>
<proteinExistence type="inferred from homology"/>
<keyword evidence="7 10" id="KW-0175">Coiled coil</keyword>
<feature type="binding site" evidence="10 11">
    <location>
        <position position="470"/>
    </location>
    <ligand>
        <name>Zn(2+)</name>
        <dbReference type="ChEBI" id="CHEBI:29105"/>
    </ligand>
</feature>
<evidence type="ECO:0000256" key="11">
    <source>
        <dbReference type="PROSITE-ProRule" id="PRU00471"/>
    </source>
</evidence>
<evidence type="ECO:0000256" key="5">
    <source>
        <dbReference type="ARBA" id="ARBA00022833"/>
    </source>
</evidence>
<comment type="subunit">
    <text evidence="10">Homodimer. Forms a heterotetramer composed of two Mre11 subunits and two Rad50 subunits.</text>
</comment>
<evidence type="ECO:0000256" key="4">
    <source>
        <dbReference type="ARBA" id="ARBA00022801"/>
    </source>
</evidence>
<comment type="similarity">
    <text evidence="10">Belongs to the SMC family. RAD50 subfamily.</text>
</comment>
<evidence type="ECO:0000256" key="8">
    <source>
        <dbReference type="ARBA" id="ARBA00023204"/>
    </source>
</evidence>
<dbReference type="GO" id="GO:0008270">
    <property type="term" value="F:zinc ion binding"/>
    <property type="evidence" value="ECO:0007669"/>
    <property type="project" value="UniProtKB-UniRule"/>
</dbReference>
<evidence type="ECO:0000256" key="10">
    <source>
        <dbReference type="HAMAP-Rule" id="MF_00449"/>
    </source>
</evidence>
<dbReference type="Pfam" id="PF13476">
    <property type="entry name" value="AAA_23"/>
    <property type="match status" value="1"/>
</dbReference>
<reference evidence="14 15" key="1">
    <citation type="submission" date="2018-10" db="EMBL/GenBank/DDBJ databases">
        <title>Cultivation of a novel Methanohalophilus strain from Kebrit Deep of the Red Sea and a genomic comparison of members of the genus Methanohalophilus.</title>
        <authorList>
            <person name="Guan Y."/>
            <person name="Ngugi D.K."/>
            <person name="Stingl U."/>
        </authorList>
    </citation>
    <scope>NUCLEOTIDE SEQUENCE [LARGE SCALE GENOMIC DNA]</scope>
    <source>
        <strain evidence="14 15">DSM 3094</strain>
    </source>
</reference>
<keyword evidence="8 10" id="KW-0234">DNA repair</keyword>
<organism evidence="14 15">
    <name type="scientific">Methanohalophilus halophilus</name>
    <dbReference type="NCBI Taxonomy" id="2177"/>
    <lineage>
        <taxon>Archaea</taxon>
        <taxon>Methanobacteriati</taxon>
        <taxon>Methanobacteriota</taxon>
        <taxon>Stenosarchaea group</taxon>
        <taxon>Methanomicrobia</taxon>
        <taxon>Methanosarcinales</taxon>
        <taxon>Methanosarcinaceae</taxon>
        <taxon>Methanohalophilus</taxon>
    </lineage>
</organism>
<feature type="binding site" evidence="10 11">
    <location>
        <position position="467"/>
    </location>
    <ligand>
        <name>Zn(2+)</name>
        <dbReference type="ChEBI" id="CHEBI:29105"/>
    </ligand>
</feature>
<feature type="coiled-coil region" evidence="10">
    <location>
        <begin position="351"/>
        <end position="443"/>
    </location>
</feature>
<gene>
    <name evidence="10" type="primary">rad50</name>
    <name evidence="14" type="ORF">EFE40_08800</name>
</gene>
<accession>A0A3M9L6C2</accession>
<evidence type="ECO:0000256" key="3">
    <source>
        <dbReference type="ARBA" id="ARBA00022763"/>
    </source>
</evidence>
<dbReference type="PANTHER" id="PTHR32114:SF2">
    <property type="entry name" value="ABC TRANSPORTER ABCH.3"/>
    <property type="match status" value="1"/>
</dbReference>
<dbReference type="EMBL" id="RJJG01000006">
    <property type="protein sequence ID" value="RNI08038.1"/>
    <property type="molecule type" value="Genomic_DNA"/>
</dbReference>
<sequence length="896" mass="104164">MQSGGLSLRFKRLKVKNIRSYSDLEIDFNDGVTVVSGVNGSGKSSLLEACFVGLFGHRGIPKDFILADLVRKGCEEAAIHLEFEHKGQEYAAIQEFRNNPETGKASTTRSYLEIDGEVVVNQATQTYESIRNLLRMDEEAYKNCVYIRQGDIDVLINARKKDRQRMIDDLLQIGRLEEYRERAKSARTGVGRHITETHARIKDQQEEIETIDATKPVARKNQLNTDLKQLQQEVADLETMRDRTSTRIEKDRQHIEQYSRTQKQIDELDRGINGLEKRKKETLTSLENKRKEGDRLHKSILEIENKIQELYDYFGLDETTDVDDFTTRTEKEERDAYEKISQIKNKQGLKLQEKENSQKGLTETKQNLRALEEAIEKRSTQEKNRLKEIEEINQEYSVLEGEIGKLLEKAQSMGFDQRKLDNLEELEDLLLNKQRHLHGKEKEVRTRIDQISKTLTEHRNLLEKGACPTCGQDLQGSTIANDTKEEELQKKELEEQLVKITQDTQRAEEKIATLKDADKIKKQVDEKRQKQLLISQKQENMTSYNEELTKQNQEDEKKKQELSERIGELEKHIKRAKDEIKEIQQTANTAAEHHKKMKANLESAKYLIKIRHDLTQMQSDHQHLKTGIADIQENVRFIDEQIAEKKRNKKQLENELGKENIEKLEKKLQDFQQAYEKIIGDIEEKNKQRTGLLKEIGQIETSLKRKKALQEKLKTFNNREKYLKAVRNDVENLEDMYMRLRADLRTRNIDALDRLLNEIFSFMYTNNAYSHIQLDTDYELTIYEKDGTPLEPKLLSGGERAIFNLVLRCAIYRLLSEGLAGGEYRNEMPPLIMDEPTVFLDRGHVHQLLKLIDLMRDMGVGQILIVSHDETLIDSADNVFEVQKDPTTNISSIIAQ</sequence>
<dbReference type="Gene3D" id="3.40.50.300">
    <property type="entry name" value="P-loop containing nucleotide triphosphate hydrolases"/>
    <property type="match status" value="2"/>
</dbReference>
<feature type="binding site" evidence="10">
    <location>
        <begin position="794"/>
        <end position="799"/>
    </location>
    <ligand>
        <name>ATP</name>
        <dbReference type="ChEBI" id="CHEBI:30616"/>
    </ligand>
</feature>
<evidence type="ECO:0000256" key="6">
    <source>
        <dbReference type="ARBA" id="ARBA00022840"/>
    </source>
</evidence>
<feature type="binding site" evidence="10">
    <location>
        <begin position="39"/>
        <end position="45"/>
    </location>
    <ligand>
        <name>ATP</name>
        <dbReference type="ChEBI" id="CHEBI:30616"/>
    </ligand>
</feature>
<dbReference type="InterPro" id="IPR027417">
    <property type="entry name" value="P-loop_NTPase"/>
</dbReference>
<evidence type="ECO:0000313" key="14">
    <source>
        <dbReference type="EMBL" id="RNI08038.1"/>
    </source>
</evidence>
<comment type="domain">
    <text evidence="10">The two conserved Cys that bind zinc constitute the zinc-hook, which separates the large intramolecular coiled coil regions. The 2 Cys residues coordinate one molecule of zinc with the help of the 2 Cys residues of the zinc-hook of another Rad50 molecule, thereby forming a V-shaped homodimer.</text>
</comment>
<keyword evidence="3 10" id="KW-0227">DNA damage</keyword>
<dbReference type="AlphaFoldDB" id="A0A3M9L6C2"/>
<comment type="similarity">
    <text evidence="9">Belongs to the Sph1/Sph2 family.</text>
</comment>
<feature type="compositionally biased region" description="Polar residues" evidence="12">
    <location>
        <begin position="536"/>
        <end position="546"/>
    </location>
</feature>
<keyword evidence="6 10" id="KW-0067">ATP-binding</keyword>
<feature type="compositionally biased region" description="Basic and acidic residues" evidence="12">
    <location>
        <begin position="547"/>
        <end position="561"/>
    </location>
</feature>
<feature type="coiled-coil region" evidence="10">
    <location>
        <begin position="628"/>
        <end position="743"/>
    </location>
</feature>
<feature type="coiled-coil region" evidence="10">
    <location>
        <begin position="220"/>
        <end position="292"/>
    </location>
</feature>
<evidence type="ECO:0000256" key="7">
    <source>
        <dbReference type="ARBA" id="ARBA00023054"/>
    </source>
</evidence>
<evidence type="ECO:0000256" key="1">
    <source>
        <dbReference type="ARBA" id="ARBA00022723"/>
    </source>
</evidence>
<feature type="domain" description="Zinc-hook" evidence="13">
    <location>
        <begin position="420"/>
        <end position="519"/>
    </location>
</feature>
<dbReference type="GO" id="GO:0005524">
    <property type="term" value="F:ATP binding"/>
    <property type="evidence" value="ECO:0007669"/>
    <property type="project" value="UniProtKB-UniRule"/>
</dbReference>
<comment type="cofactor">
    <cofactor evidence="10">
        <name>Zn(2+)</name>
        <dbReference type="ChEBI" id="CHEBI:29105"/>
    </cofactor>
    <text evidence="10">Binds 1 zinc ion per homodimer.</text>
</comment>
<dbReference type="SUPFAM" id="SSF75712">
    <property type="entry name" value="Rad50 coiled-coil Zn hook"/>
    <property type="match status" value="1"/>
</dbReference>
<dbReference type="PANTHER" id="PTHR32114">
    <property type="entry name" value="ABC TRANSPORTER ABCH.3"/>
    <property type="match status" value="1"/>
</dbReference>
<comment type="function">
    <text evidence="10">Part of the Rad50/Mre11 complex, which is involved in the early steps of DNA double-strand break (DSB) repair. The complex may facilitate opening of the processed DNA ends to aid in the recruitment of HerA and NurA. Rad50 controls the balance between DNA end bridging and DNA resection via ATP-dependent structural rearrangements of the Rad50/Mre11 complex.</text>
</comment>
<dbReference type="HAMAP" id="MF_00449">
    <property type="entry name" value="RAD50"/>
    <property type="match status" value="1"/>
</dbReference>
<name>A0A3M9L6C2_9EURY</name>
<dbReference type="GO" id="GO:0006302">
    <property type="term" value="P:double-strand break repair"/>
    <property type="evidence" value="ECO:0007669"/>
    <property type="project" value="UniProtKB-UniRule"/>
</dbReference>
<evidence type="ECO:0000313" key="15">
    <source>
        <dbReference type="Proteomes" id="UP000267921"/>
    </source>
</evidence>
<feature type="binding site" evidence="10">
    <location>
        <position position="19"/>
    </location>
    <ligand>
        <name>ATP</name>
        <dbReference type="ChEBI" id="CHEBI:30616"/>
    </ligand>
</feature>
<comment type="caution">
    <text evidence="14">The sequence shown here is derived from an EMBL/GenBank/DDBJ whole genome shotgun (WGS) entry which is preliminary data.</text>
</comment>
<dbReference type="InterPro" id="IPR013134">
    <property type="entry name" value="Zn_hook_RAD50"/>
</dbReference>
<dbReference type="SUPFAM" id="SSF52540">
    <property type="entry name" value="P-loop containing nucleoside triphosphate hydrolases"/>
    <property type="match status" value="1"/>
</dbReference>
<evidence type="ECO:0000256" key="9">
    <source>
        <dbReference type="ARBA" id="ARBA00049666"/>
    </source>
</evidence>
<dbReference type="InterPro" id="IPR022982">
    <property type="entry name" value="Rad50_ATPase_archaeal"/>
</dbReference>
<protein>
    <recommendedName>
        <fullName evidence="10">DNA double-strand break repair Rad50 ATPase</fullName>
    </recommendedName>
</protein>
<keyword evidence="5 10" id="KW-0862">Zinc</keyword>
<feature type="region of interest" description="Disordered" evidence="12">
    <location>
        <begin position="536"/>
        <end position="561"/>
    </location>
</feature>
<keyword evidence="4 10" id="KW-0378">Hydrolase</keyword>
<evidence type="ECO:0000259" key="13">
    <source>
        <dbReference type="PROSITE" id="PS51131"/>
    </source>
</evidence>
<dbReference type="GO" id="GO:0016887">
    <property type="term" value="F:ATP hydrolysis activity"/>
    <property type="evidence" value="ECO:0007669"/>
    <property type="project" value="UniProtKB-UniRule"/>
</dbReference>
<keyword evidence="2 10" id="KW-0547">Nucleotide-binding</keyword>
<dbReference type="InterPro" id="IPR038729">
    <property type="entry name" value="Rad50/SbcC_AAA"/>
</dbReference>
<keyword evidence="1 10" id="KW-0479">Metal-binding</keyword>